<name>A0ABP8JAE3_9BACT</name>
<evidence type="ECO:0000313" key="1">
    <source>
        <dbReference type="EMBL" id="GAA4387682.1"/>
    </source>
</evidence>
<comment type="caution">
    <text evidence="1">The sequence shown here is derived from an EMBL/GenBank/DDBJ whole genome shotgun (WGS) entry which is preliminary data.</text>
</comment>
<dbReference type="RefSeq" id="WP_345226173.1">
    <property type="nucleotide sequence ID" value="NZ_BAABHA010000010.1"/>
</dbReference>
<dbReference type="InterPro" id="IPR015943">
    <property type="entry name" value="WD40/YVTN_repeat-like_dom_sf"/>
</dbReference>
<organism evidence="1 2">
    <name type="scientific">Hymenobacter koreensis</name>
    <dbReference type="NCBI Taxonomy" id="1084523"/>
    <lineage>
        <taxon>Bacteria</taxon>
        <taxon>Pseudomonadati</taxon>
        <taxon>Bacteroidota</taxon>
        <taxon>Cytophagia</taxon>
        <taxon>Cytophagales</taxon>
        <taxon>Hymenobacteraceae</taxon>
        <taxon>Hymenobacter</taxon>
    </lineage>
</organism>
<accession>A0ABP8JAE3</accession>
<gene>
    <name evidence="1" type="ORF">GCM10023186_33550</name>
</gene>
<dbReference type="Gene3D" id="2.130.10.10">
    <property type="entry name" value="YVTN repeat-like/Quinoprotein amine dehydrogenase"/>
    <property type="match status" value="1"/>
</dbReference>
<reference evidence="2" key="1">
    <citation type="journal article" date="2019" name="Int. J. Syst. Evol. Microbiol.">
        <title>The Global Catalogue of Microorganisms (GCM) 10K type strain sequencing project: providing services to taxonomists for standard genome sequencing and annotation.</title>
        <authorList>
            <consortium name="The Broad Institute Genomics Platform"/>
            <consortium name="The Broad Institute Genome Sequencing Center for Infectious Disease"/>
            <person name="Wu L."/>
            <person name="Ma J."/>
        </authorList>
    </citation>
    <scope>NUCLEOTIDE SEQUENCE [LARGE SCALE GENOMIC DNA]</scope>
    <source>
        <strain evidence="2">JCM 17924</strain>
    </source>
</reference>
<dbReference type="EMBL" id="BAABHA010000010">
    <property type="protein sequence ID" value="GAA4387682.1"/>
    <property type="molecule type" value="Genomic_DNA"/>
</dbReference>
<protein>
    <recommendedName>
        <fullName evidence="3">DUF3352 domain-containing protein</fullName>
    </recommendedName>
</protein>
<keyword evidence="2" id="KW-1185">Reference proteome</keyword>
<proteinExistence type="predicted"/>
<dbReference type="SUPFAM" id="SSF75011">
    <property type="entry name" value="3-carboxy-cis,cis-mucoante lactonizing enzyme"/>
    <property type="match status" value="1"/>
</dbReference>
<dbReference type="Proteomes" id="UP001500454">
    <property type="component" value="Unassembled WGS sequence"/>
</dbReference>
<evidence type="ECO:0008006" key="3">
    <source>
        <dbReference type="Google" id="ProtNLM"/>
    </source>
</evidence>
<sequence length="919" mass="100338">MSQRLLVFLAGLLLISAVASWVYYRRTVARTPVDLWALVPDDAVLVAATRDHPMLVRHLKETQLWDNLTTVRYFQQMEENVAILDSLSGSGPRSSLLNFLGTKMVLTSVHVTSETQFDLLFLVPVGSVRQHRQIRTLTEGLGKDPRFRVSVREYRGQQLTRIEERGAGGGITYYNYRNTLVMSSNDALVENVVRRQERPGQPSIAADFRDTDYLKLKDVDATVLVNYRQLPAFLSLFFRADLEPAFQQLSSLGRNGLLEMKVASNRVLFNGFSNPESAANSLHQRLHGQPAARLRMASVLSTRTAALVHLGATPASLRRGRTITDTTSALIDSVAASLGSEVAMCYLATPSARVRAGRLALVHCPNPARTAQLLGRLRRATSTSPSFERVGAYQLQQAGVPHLAERLLGPLFGRSTDETVPSVGATAVVGEYLALADDPTALRAWLSDVAAGSVWSRSPTQVAFLQETAPLARLSILLDTRNSWNLLLRALGENRRAGLLRNENLFKRFPQVGLQFVPHDAPQRQNDGQYYTQLVLRHPPVGPAVARPQTQAGAGSALNFRAGLAAVGPALLALPEGSGRSAVLVQDRAGVAHYVTPDNTVAWSDSLGGPLLAPPQPLRLRPDSPPHYLLAANNRVFLLDSRGRSAANFPLNLPDTLQAAFISSAPASETRSGRVLVADRYANLYLYDTNGNAPVGWQPKRLDFPLAGPPVLLTIGAREVVVALLQNGYVFAFDALGNAMPGFPISVGARLNSGAFVEAGATLRRTRLSVVNQHGELVSFTLSGDVVQRRRLTTWSRTSSFRLVPDQSQQRFVVARDNGLGELTVFNASGRQLVQQRFVTSAEKPVQFFDFGTGRQVLVITETGPGKAYLYDARGRLLGGEPFDSQAPTIGLAYDPAANLYQLYRVTGSELKRLAIRLN</sequence>
<evidence type="ECO:0000313" key="2">
    <source>
        <dbReference type="Proteomes" id="UP001500454"/>
    </source>
</evidence>